<keyword evidence="3" id="KW-1185">Reference proteome</keyword>
<evidence type="ECO:0000313" key="2">
    <source>
        <dbReference type="EnsemblPlants" id="AET4Gv20660100.2"/>
    </source>
</evidence>
<dbReference type="PANTHER" id="PTHR11697:SF230">
    <property type="entry name" value="ZINC FINGER, MYM DOMAIN CONTAINING 1"/>
    <property type="match status" value="1"/>
</dbReference>
<sequence>RIAIADYDVNDQNRIRRGYIAKGACRPKKYAFPQHPVGEKYNFFIAPKTTIVESFSSTTKQDKVLYIARLTYSLKCPRFLLGQGLAFRGHDEREVSLNKGNFLELLHWLAENFEEVNKVVLKNAPKNNKMIAHEIQTDLINSCAKETTRLMMEELALCLRYVDKIGRVVERFLGILHVANTTSLTLKTAIESLLMEHGLTFSRVRGQGYDGASNMKGHVNGLKKLIMDESPSAYYVHCFAHQLQLSLVAVAKENRDCVLFFQQLANLLNVLGMSCKKIRMLRVAQAERIIKALELEEIETGKGMNQEMGLSRPGDTRWGSHHKTIMHILRMYPSIRLVLNKLVRDPTQSNEAMLAETMLTYFESFDFVFMAHLLQTIFGHTNDLSRALQKKDQDIVNAVELIHLTKIQLQLLRDDGGWETFLEEVTSYCVKHKVKVPQMGGKYKPPGRPSRFYKNLTNLHRFHVEMFLGLIDRQLR</sequence>
<dbReference type="InterPro" id="IPR055298">
    <property type="entry name" value="AtLOH3-like"/>
</dbReference>
<organism evidence="2 3">
    <name type="scientific">Aegilops tauschii subsp. strangulata</name>
    <name type="common">Goatgrass</name>
    <dbReference type="NCBI Taxonomy" id="200361"/>
    <lineage>
        <taxon>Eukaryota</taxon>
        <taxon>Viridiplantae</taxon>
        <taxon>Streptophyta</taxon>
        <taxon>Embryophyta</taxon>
        <taxon>Tracheophyta</taxon>
        <taxon>Spermatophyta</taxon>
        <taxon>Magnoliopsida</taxon>
        <taxon>Liliopsida</taxon>
        <taxon>Poales</taxon>
        <taxon>Poaceae</taxon>
        <taxon>BOP clade</taxon>
        <taxon>Pooideae</taxon>
        <taxon>Triticodae</taxon>
        <taxon>Triticeae</taxon>
        <taxon>Triticinae</taxon>
        <taxon>Aegilops</taxon>
    </lineage>
</organism>
<reference evidence="3" key="1">
    <citation type="journal article" date="2014" name="Science">
        <title>Ancient hybridizations among the ancestral genomes of bread wheat.</title>
        <authorList>
            <consortium name="International Wheat Genome Sequencing Consortium,"/>
            <person name="Marcussen T."/>
            <person name="Sandve S.R."/>
            <person name="Heier L."/>
            <person name="Spannagl M."/>
            <person name="Pfeifer M."/>
            <person name="Jakobsen K.S."/>
            <person name="Wulff B.B."/>
            <person name="Steuernagel B."/>
            <person name="Mayer K.F."/>
            <person name="Olsen O.A."/>
        </authorList>
    </citation>
    <scope>NUCLEOTIDE SEQUENCE [LARGE SCALE GENOMIC DNA]</scope>
    <source>
        <strain evidence="3">cv. AL8/78</strain>
    </source>
</reference>
<accession>A0A453ISC7</accession>
<protein>
    <recommendedName>
        <fullName evidence="1">DUF4371 domain-containing protein</fullName>
    </recommendedName>
</protein>
<evidence type="ECO:0000313" key="3">
    <source>
        <dbReference type="Proteomes" id="UP000015105"/>
    </source>
</evidence>
<dbReference type="InterPro" id="IPR025398">
    <property type="entry name" value="DUF4371"/>
</dbReference>
<reference evidence="2" key="5">
    <citation type="journal article" date="2021" name="G3 (Bethesda)">
        <title>Aegilops tauschii genome assembly Aet v5.0 features greater sequence contiguity and improved annotation.</title>
        <authorList>
            <person name="Wang L."/>
            <person name="Zhu T."/>
            <person name="Rodriguez J.C."/>
            <person name="Deal K.R."/>
            <person name="Dubcovsky J."/>
            <person name="McGuire P.E."/>
            <person name="Lux T."/>
            <person name="Spannagl M."/>
            <person name="Mayer K.F.X."/>
            <person name="Baldrich P."/>
            <person name="Meyers B.C."/>
            <person name="Huo N."/>
            <person name="Gu Y.Q."/>
            <person name="Zhou H."/>
            <person name="Devos K.M."/>
            <person name="Bennetzen J.L."/>
            <person name="Unver T."/>
            <person name="Budak H."/>
            <person name="Gulick P.J."/>
            <person name="Galiba G."/>
            <person name="Kalapos B."/>
            <person name="Nelson D.R."/>
            <person name="Li P."/>
            <person name="You F.M."/>
            <person name="Luo M.C."/>
            <person name="Dvorak J."/>
        </authorList>
    </citation>
    <scope>NUCLEOTIDE SEQUENCE [LARGE SCALE GENOMIC DNA]</scope>
    <source>
        <strain evidence="2">cv. AL8/78</strain>
    </source>
</reference>
<feature type="domain" description="DUF4371" evidence="1">
    <location>
        <begin position="62"/>
        <end position="155"/>
    </location>
</feature>
<dbReference type="STRING" id="200361.A0A453ISC7"/>
<dbReference type="Proteomes" id="UP000015105">
    <property type="component" value="Chromosome 4D"/>
</dbReference>
<evidence type="ECO:0000259" key="1">
    <source>
        <dbReference type="Pfam" id="PF14291"/>
    </source>
</evidence>
<proteinExistence type="predicted"/>
<reference evidence="2" key="3">
    <citation type="journal article" date="2017" name="Nature">
        <title>Genome sequence of the progenitor of the wheat D genome Aegilops tauschii.</title>
        <authorList>
            <person name="Luo M.C."/>
            <person name="Gu Y.Q."/>
            <person name="Puiu D."/>
            <person name="Wang H."/>
            <person name="Twardziok S.O."/>
            <person name="Deal K.R."/>
            <person name="Huo N."/>
            <person name="Zhu T."/>
            <person name="Wang L."/>
            <person name="Wang Y."/>
            <person name="McGuire P.E."/>
            <person name="Liu S."/>
            <person name="Long H."/>
            <person name="Ramasamy R.K."/>
            <person name="Rodriguez J.C."/>
            <person name="Van S.L."/>
            <person name="Yuan L."/>
            <person name="Wang Z."/>
            <person name="Xia Z."/>
            <person name="Xiao L."/>
            <person name="Anderson O.D."/>
            <person name="Ouyang S."/>
            <person name="Liang Y."/>
            <person name="Zimin A.V."/>
            <person name="Pertea G."/>
            <person name="Qi P."/>
            <person name="Bennetzen J.L."/>
            <person name="Dai X."/>
            <person name="Dawson M.W."/>
            <person name="Muller H.G."/>
            <person name="Kugler K."/>
            <person name="Rivarola-Duarte L."/>
            <person name="Spannagl M."/>
            <person name="Mayer K.F.X."/>
            <person name="Lu F.H."/>
            <person name="Bevan M.W."/>
            <person name="Leroy P."/>
            <person name="Li P."/>
            <person name="You F.M."/>
            <person name="Sun Q."/>
            <person name="Liu Z."/>
            <person name="Lyons E."/>
            <person name="Wicker T."/>
            <person name="Salzberg S.L."/>
            <person name="Devos K.M."/>
            <person name="Dvorak J."/>
        </authorList>
    </citation>
    <scope>NUCLEOTIDE SEQUENCE [LARGE SCALE GENOMIC DNA]</scope>
    <source>
        <strain evidence="2">cv. AL8/78</strain>
    </source>
</reference>
<dbReference type="Gramene" id="AET4Gv20660100.2">
    <property type="protein sequence ID" value="AET4Gv20660100.2"/>
    <property type="gene ID" value="AET4Gv20660100"/>
</dbReference>
<dbReference type="InterPro" id="IPR012337">
    <property type="entry name" value="RNaseH-like_sf"/>
</dbReference>
<dbReference type="SUPFAM" id="SSF53098">
    <property type="entry name" value="Ribonuclease H-like"/>
    <property type="match status" value="1"/>
</dbReference>
<name>A0A453ISC7_AEGTS</name>
<reference evidence="3" key="2">
    <citation type="journal article" date="2017" name="Nat. Plants">
        <title>The Aegilops tauschii genome reveals multiple impacts of transposons.</title>
        <authorList>
            <person name="Zhao G."/>
            <person name="Zou C."/>
            <person name="Li K."/>
            <person name="Wang K."/>
            <person name="Li T."/>
            <person name="Gao L."/>
            <person name="Zhang X."/>
            <person name="Wang H."/>
            <person name="Yang Z."/>
            <person name="Liu X."/>
            <person name="Jiang W."/>
            <person name="Mao L."/>
            <person name="Kong X."/>
            <person name="Jiao Y."/>
            <person name="Jia J."/>
        </authorList>
    </citation>
    <scope>NUCLEOTIDE SEQUENCE [LARGE SCALE GENOMIC DNA]</scope>
    <source>
        <strain evidence="3">cv. AL8/78</strain>
    </source>
</reference>
<dbReference type="Pfam" id="PF14291">
    <property type="entry name" value="DUF4371"/>
    <property type="match status" value="1"/>
</dbReference>
<reference evidence="2" key="4">
    <citation type="submission" date="2019-03" db="UniProtKB">
        <authorList>
            <consortium name="EnsemblPlants"/>
        </authorList>
    </citation>
    <scope>IDENTIFICATION</scope>
</reference>
<dbReference type="AlphaFoldDB" id="A0A453ISC7"/>
<dbReference type="PANTHER" id="PTHR11697">
    <property type="entry name" value="GENERAL TRANSCRIPTION FACTOR 2-RELATED ZINC FINGER PROTEIN"/>
    <property type="match status" value="1"/>
</dbReference>
<dbReference type="EnsemblPlants" id="AET4Gv20660100.2">
    <property type="protein sequence ID" value="AET4Gv20660100.2"/>
    <property type="gene ID" value="AET4Gv20660100"/>
</dbReference>